<gene>
    <name evidence="2" type="ORF">GSOID_T00007192001</name>
</gene>
<keyword evidence="1" id="KW-1133">Transmembrane helix</keyword>
<keyword evidence="1" id="KW-0812">Transmembrane</keyword>
<reference evidence="2" key="1">
    <citation type="journal article" date="2010" name="Science">
        <title>Plasticity of animal genome architecture unmasked by rapid evolution of a pelagic tunicate.</title>
        <authorList>
            <person name="Denoeud F."/>
            <person name="Henriet S."/>
            <person name="Mungpakdee S."/>
            <person name="Aury J.M."/>
            <person name="Da Silva C."/>
            <person name="Brinkmann H."/>
            <person name="Mikhaleva J."/>
            <person name="Olsen L.C."/>
            <person name="Jubin C."/>
            <person name="Canestro C."/>
            <person name="Bouquet J.M."/>
            <person name="Danks G."/>
            <person name="Poulain J."/>
            <person name="Campsteijn C."/>
            <person name="Adamski M."/>
            <person name="Cross I."/>
            <person name="Yadetie F."/>
            <person name="Muffato M."/>
            <person name="Louis A."/>
            <person name="Butcher S."/>
            <person name="Tsagkogeorga G."/>
            <person name="Konrad A."/>
            <person name="Singh S."/>
            <person name="Jensen M.F."/>
            <person name="Cong E.H."/>
            <person name="Eikeseth-Otteraa H."/>
            <person name="Noel B."/>
            <person name="Anthouard V."/>
            <person name="Porcel B.M."/>
            <person name="Kachouri-Lafond R."/>
            <person name="Nishino A."/>
            <person name="Ugolini M."/>
            <person name="Chourrout P."/>
            <person name="Nishida H."/>
            <person name="Aasland R."/>
            <person name="Huzurbazar S."/>
            <person name="Westhof E."/>
            <person name="Delsuc F."/>
            <person name="Lehrach H."/>
            <person name="Reinhardt R."/>
            <person name="Weissenbach J."/>
            <person name="Roy S.W."/>
            <person name="Artiguenave F."/>
            <person name="Postlethwait J.H."/>
            <person name="Manak J.R."/>
            <person name="Thompson E.M."/>
            <person name="Jaillon O."/>
            <person name="Du Pasquier L."/>
            <person name="Boudinot P."/>
            <person name="Liberles D.A."/>
            <person name="Volff J.N."/>
            <person name="Philippe H."/>
            <person name="Lenhard B."/>
            <person name="Roest Crollius H."/>
            <person name="Wincker P."/>
            <person name="Chourrout D."/>
        </authorList>
    </citation>
    <scope>NUCLEOTIDE SEQUENCE [LARGE SCALE GENOMIC DNA]</scope>
</reference>
<dbReference type="Gene3D" id="2.40.128.20">
    <property type="match status" value="1"/>
</dbReference>
<evidence type="ECO:0000256" key="1">
    <source>
        <dbReference type="SAM" id="Phobius"/>
    </source>
</evidence>
<dbReference type="EMBL" id="FN653263">
    <property type="protein sequence ID" value="CBY14208.1"/>
    <property type="molecule type" value="Genomic_DNA"/>
</dbReference>
<dbReference type="Proteomes" id="UP000001307">
    <property type="component" value="Unassembled WGS sequence"/>
</dbReference>
<evidence type="ECO:0000313" key="2">
    <source>
        <dbReference type="EMBL" id="CBY14208.1"/>
    </source>
</evidence>
<protein>
    <submittedName>
        <fullName evidence="2">Uncharacterized protein</fullName>
    </submittedName>
</protein>
<evidence type="ECO:0000313" key="3">
    <source>
        <dbReference type="Proteomes" id="UP000001307"/>
    </source>
</evidence>
<organism evidence="2">
    <name type="scientific">Oikopleura dioica</name>
    <name type="common">Tunicate</name>
    <dbReference type="NCBI Taxonomy" id="34765"/>
    <lineage>
        <taxon>Eukaryota</taxon>
        <taxon>Metazoa</taxon>
        <taxon>Chordata</taxon>
        <taxon>Tunicata</taxon>
        <taxon>Appendicularia</taxon>
        <taxon>Copelata</taxon>
        <taxon>Oikopleuridae</taxon>
        <taxon>Oikopleura</taxon>
    </lineage>
</organism>
<dbReference type="InterPro" id="IPR012674">
    <property type="entry name" value="Calycin"/>
</dbReference>
<name>E4XX14_OIKDI</name>
<dbReference type="AlphaFoldDB" id="E4XX14"/>
<sequence>MSDLESQSGKDRQKNRIKFLKFAIVSIVAFSAGCFLGSVTSMSNSEVQRSFDVFESTTNRDSSSDEKRETASIKEEILGRWEQKSTVGVSEYIDAENGSMFYKMFAKKMEADVEYELLEPDVFKSTFYVSWMSIPLEYPLRFDEPYEYKSPNGEWVTSKAQYRNEFNDIFVNTQGGSEGPTTTRIEIINDEMILTSTIVNQNISCKRFYRRKA</sequence>
<dbReference type="SUPFAM" id="SSF50814">
    <property type="entry name" value="Lipocalins"/>
    <property type="match status" value="1"/>
</dbReference>
<feature type="transmembrane region" description="Helical" evidence="1">
    <location>
        <begin position="20"/>
        <end position="39"/>
    </location>
</feature>
<dbReference type="InParanoid" id="E4XX14"/>
<proteinExistence type="predicted"/>
<accession>E4XX14</accession>
<keyword evidence="1" id="KW-0472">Membrane</keyword>
<keyword evidence="3" id="KW-1185">Reference proteome</keyword>